<dbReference type="NCBIfam" id="NF028537">
    <property type="entry name" value="P_eth_NH2_trans"/>
    <property type="match status" value="1"/>
</dbReference>
<feature type="transmembrane region" description="Helical" evidence="8">
    <location>
        <begin position="150"/>
        <end position="171"/>
    </location>
</feature>
<dbReference type="PANTHER" id="PTHR30443">
    <property type="entry name" value="INNER MEMBRANE PROTEIN"/>
    <property type="match status" value="1"/>
</dbReference>
<protein>
    <submittedName>
        <fullName evidence="11">Phosphoethanolamine--lipid A transferase</fullName>
    </submittedName>
</protein>
<reference evidence="11 12" key="1">
    <citation type="submission" date="2019-08" db="EMBL/GenBank/DDBJ databases">
        <title>Luteimonas viscosus sp. nov., isolated from soil of a sunflower field.</title>
        <authorList>
            <person name="Jianli Z."/>
            <person name="Ying Z."/>
        </authorList>
    </citation>
    <scope>NUCLEOTIDE SEQUENCE [LARGE SCALE GENOMIC DNA]</scope>
    <source>
        <strain evidence="11 12">XBU10</strain>
    </source>
</reference>
<dbReference type="CDD" id="cd16017">
    <property type="entry name" value="LptA"/>
    <property type="match status" value="1"/>
</dbReference>
<keyword evidence="12" id="KW-1185">Reference proteome</keyword>
<feature type="transmembrane region" description="Helical" evidence="8">
    <location>
        <begin position="49"/>
        <end position="70"/>
    </location>
</feature>
<proteinExistence type="predicted"/>
<feature type="transmembrane region" description="Helical" evidence="8">
    <location>
        <begin position="77"/>
        <end position="98"/>
    </location>
</feature>
<evidence type="ECO:0000259" key="9">
    <source>
        <dbReference type="Pfam" id="PF00884"/>
    </source>
</evidence>
<dbReference type="OrthoDB" id="9786870at2"/>
<dbReference type="InterPro" id="IPR000917">
    <property type="entry name" value="Sulfatase_N"/>
</dbReference>
<keyword evidence="5 8" id="KW-0812">Transmembrane</keyword>
<dbReference type="InterPro" id="IPR012549">
    <property type="entry name" value="EptA-like_N"/>
</dbReference>
<evidence type="ECO:0000313" key="11">
    <source>
        <dbReference type="EMBL" id="TYT27477.1"/>
    </source>
</evidence>
<name>A0A5D4XRY9_9GAMM</name>
<keyword evidence="7 8" id="KW-0472">Membrane</keyword>
<evidence type="ECO:0000256" key="8">
    <source>
        <dbReference type="SAM" id="Phobius"/>
    </source>
</evidence>
<feature type="domain" description="Sulfatase N-terminal" evidence="9">
    <location>
        <begin position="233"/>
        <end position="522"/>
    </location>
</feature>
<feature type="transmembrane region" description="Helical" evidence="8">
    <location>
        <begin position="118"/>
        <end position="138"/>
    </location>
</feature>
<dbReference type="Pfam" id="PF08019">
    <property type="entry name" value="EptA_B_N"/>
    <property type="match status" value="1"/>
</dbReference>
<comment type="subcellular location">
    <subcellularLocation>
        <location evidence="1">Cell inner membrane</location>
        <topology evidence="1">Multi-pass membrane protein</topology>
    </subcellularLocation>
</comment>
<dbReference type="GO" id="GO:0005886">
    <property type="term" value="C:plasma membrane"/>
    <property type="evidence" value="ECO:0007669"/>
    <property type="project" value="UniProtKB-SubCell"/>
</dbReference>
<feature type="domain" description="Phosphoethanolamine transferase N-terminal" evidence="10">
    <location>
        <begin position="58"/>
        <end position="205"/>
    </location>
</feature>
<evidence type="ECO:0000256" key="1">
    <source>
        <dbReference type="ARBA" id="ARBA00004429"/>
    </source>
</evidence>
<feature type="transmembrane region" description="Helical" evidence="8">
    <location>
        <begin position="12"/>
        <end position="29"/>
    </location>
</feature>
<dbReference type="EMBL" id="VTFT01000001">
    <property type="protein sequence ID" value="TYT27477.1"/>
    <property type="molecule type" value="Genomic_DNA"/>
</dbReference>
<evidence type="ECO:0000256" key="7">
    <source>
        <dbReference type="ARBA" id="ARBA00023136"/>
    </source>
</evidence>
<dbReference type="PANTHER" id="PTHR30443:SF0">
    <property type="entry name" value="PHOSPHOETHANOLAMINE TRANSFERASE EPTA"/>
    <property type="match status" value="1"/>
</dbReference>
<dbReference type="GO" id="GO:0016776">
    <property type="term" value="F:phosphotransferase activity, phosphate group as acceptor"/>
    <property type="evidence" value="ECO:0007669"/>
    <property type="project" value="TreeGrafter"/>
</dbReference>
<dbReference type="AlphaFoldDB" id="A0A5D4XRY9"/>
<dbReference type="InterPro" id="IPR040423">
    <property type="entry name" value="PEA_transferase"/>
</dbReference>
<dbReference type="Gene3D" id="3.40.720.10">
    <property type="entry name" value="Alkaline Phosphatase, subunit A"/>
    <property type="match status" value="1"/>
</dbReference>
<dbReference type="GO" id="GO:0009244">
    <property type="term" value="P:lipopolysaccharide core region biosynthetic process"/>
    <property type="evidence" value="ECO:0007669"/>
    <property type="project" value="TreeGrafter"/>
</dbReference>
<dbReference type="Pfam" id="PF00884">
    <property type="entry name" value="Sulfatase"/>
    <property type="match status" value="1"/>
</dbReference>
<accession>A0A5D4XRY9</accession>
<comment type="caution">
    <text evidence="11">The sequence shown here is derived from an EMBL/GenBank/DDBJ whole genome shotgun (WGS) entry which is preliminary data.</text>
</comment>
<evidence type="ECO:0000256" key="3">
    <source>
        <dbReference type="ARBA" id="ARBA00022519"/>
    </source>
</evidence>
<evidence type="ECO:0000259" key="10">
    <source>
        <dbReference type="Pfam" id="PF08019"/>
    </source>
</evidence>
<evidence type="ECO:0000313" key="12">
    <source>
        <dbReference type="Proteomes" id="UP000324973"/>
    </source>
</evidence>
<gene>
    <name evidence="11" type="ORF">FZO89_04165</name>
</gene>
<evidence type="ECO:0000256" key="6">
    <source>
        <dbReference type="ARBA" id="ARBA00022989"/>
    </source>
</evidence>
<evidence type="ECO:0000256" key="2">
    <source>
        <dbReference type="ARBA" id="ARBA00022475"/>
    </source>
</evidence>
<dbReference type="Proteomes" id="UP000324973">
    <property type="component" value="Unassembled WGS sequence"/>
</dbReference>
<keyword evidence="2" id="KW-1003">Cell membrane</keyword>
<evidence type="ECO:0000256" key="5">
    <source>
        <dbReference type="ARBA" id="ARBA00022692"/>
    </source>
</evidence>
<keyword evidence="6 8" id="KW-1133">Transmembrane helix</keyword>
<sequence>MARLATVARMRPSLHSETLIAGTSAYFALFDNGAFWHAAVDQPLRSLPWALALLVLVFAANAVLLSAIAWHRLARPAIAAMLLVSALASHYTRAYGIHIDADMVRNVLHTDPGESAEFLSAGLLASLLGAVPALLVLWRVRLRPTTPAQAIVRRLAFLAGVGLLALVAALGCSRNLSALLRNQREVRYLVNPANVVVSLAKLATEDAGRPRPLEPVAQDATLLPRAMGAKPRLLVLVVGETARAANWGLNGYARQTTPQLARTPGVVNFPVVSACGTSTEVALPCMFSSYGRERYDRDAIRGHESILHVFDRAGVSVLWRDNQSGCKGVCDGLAVDRPGDTRDPVFCDTPRCLDGILLSRPGSWLGDGRRDRVVVLHMLGNHGPSYRDRYPPRFQHYRPVCASADLGRCSREQIVNAYDNALLYTDHLLAATIGLLRRQPDYDAALLYVSDHGESLGENGLYLHGFPWAIAPREQVQVPMVAWLSPGFASATGIDTGCLSRRAARPLSHDHLFHSLLGAMDVSTREYRVERDIFAPCRPADRSGRLAGTETRA</sequence>
<dbReference type="SUPFAM" id="SSF53649">
    <property type="entry name" value="Alkaline phosphatase-like"/>
    <property type="match status" value="1"/>
</dbReference>
<keyword evidence="4 11" id="KW-0808">Transferase</keyword>
<dbReference type="InterPro" id="IPR058130">
    <property type="entry name" value="PEA_transf_C"/>
</dbReference>
<dbReference type="InterPro" id="IPR017850">
    <property type="entry name" value="Alkaline_phosphatase_core_sf"/>
</dbReference>
<organism evidence="11 12">
    <name type="scientific">Luteimonas viscosa</name>
    <dbReference type="NCBI Taxonomy" id="1132694"/>
    <lineage>
        <taxon>Bacteria</taxon>
        <taxon>Pseudomonadati</taxon>
        <taxon>Pseudomonadota</taxon>
        <taxon>Gammaproteobacteria</taxon>
        <taxon>Lysobacterales</taxon>
        <taxon>Lysobacteraceae</taxon>
        <taxon>Luteimonas</taxon>
    </lineage>
</organism>
<keyword evidence="3" id="KW-0997">Cell inner membrane</keyword>
<evidence type="ECO:0000256" key="4">
    <source>
        <dbReference type="ARBA" id="ARBA00022679"/>
    </source>
</evidence>